<evidence type="ECO:0000256" key="1">
    <source>
        <dbReference type="ARBA" id="ARBA00022690"/>
    </source>
</evidence>
<evidence type="ECO:0000313" key="7">
    <source>
        <dbReference type="EMBL" id="CAG9764627.1"/>
    </source>
</evidence>
<evidence type="ECO:0000313" key="8">
    <source>
        <dbReference type="Proteomes" id="UP001152799"/>
    </source>
</evidence>
<accession>A0A9N9MJY6</accession>
<feature type="region of interest" description="Disordered" evidence="4">
    <location>
        <begin position="445"/>
        <end position="469"/>
    </location>
</feature>
<feature type="chain" id="PRO_5040455919" description="Serpin domain-containing protein" evidence="5">
    <location>
        <begin position="20"/>
        <end position="1657"/>
    </location>
</feature>
<dbReference type="EMBL" id="OU892278">
    <property type="protein sequence ID" value="CAG9764627.1"/>
    <property type="molecule type" value="Genomic_DNA"/>
</dbReference>
<dbReference type="InterPro" id="IPR023796">
    <property type="entry name" value="Serpin_dom"/>
</dbReference>
<feature type="domain" description="Serpin" evidence="6">
    <location>
        <begin position="1222"/>
        <end position="1653"/>
    </location>
</feature>
<gene>
    <name evidence="7" type="ORF">CEUTPL_LOCUS5261</name>
</gene>
<dbReference type="SMART" id="SM00093">
    <property type="entry name" value="SERPIN"/>
    <property type="match status" value="1"/>
</dbReference>
<evidence type="ECO:0000256" key="4">
    <source>
        <dbReference type="SAM" id="MobiDB-lite"/>
    </source>
</evidence>
<dbReference type="SUPFAM" id="SSF56574">
    <property type="entry name" value="Serpins"/>
    <property type="match status" value="1"/>
</dbReference>
<dbReference type="Gene3D" id="2.30.39.10">
    <property type="entry name" value="Alpha-1-antitrypsin, domain 1"/>
    <property type="match status" value="2"/>
</dbReference>
<reference evidence="7" key="1">
    <citation type="submission" date="2022-01" db="EMBL/GenBank/DDBJ databases">
        <authorList>
            <person name="King R."/>
        </authorList>
    </citation>
    <scope>NUCLEOTIDE SEQUENCE</scope>
</reference>
<feature type="region of interest" description="Disordered" evidence="4">
    <location>
        <begin position="734"/>
        <end position="757"/>
    </location>
</feature>
<evidence type="ECO:0000256" key="2">
    <source>
        <dbReference type="ARBA" id="ARBA00022900"/>
    </source>
</evidence>
<dbReference type="Proteomes" id="UP001152799">
    <property type="component" value="Chromosome 2"/>
</dbReference>
<dbReference type="OrthoDB" id="1063785at2759"/>
<keyword evidence="2" id="KW-0722">Serine protease inhibitor</keyword>
<feature type="region of interest" description="Disordered" evidence="4">
    <location>
        <begin position="300"/>
        <end position="370"/>
    </location>
</feature>
<dbReference type="InterPro" id="IPR023795">
    <property type="entry name" value="Serpin_CS"/>
</dbReference>
<feature type="compositionally biased region" description="Low complexity" evidence="4">
    <location>
        <begin position="353"/>
        <end position="370"/>
    </location>
</feature>
<feature type="compositionally biased region" description="Low complexity" evidence="4">
    <location>
        <begin position="317"/>
        <end position="345"/>
    </location>
</feature>
<dbReference type="Pfam" id="PF00079">
    <property type="entry name" value="Serpin"/>
    <property type="match status" value="1"/>
</dbReference>
<dbReference type="PANTHER" id="PTHR11461:SF372">
    <property type="entry name" value="ACCESSORY GLAND PROTEIN ACP76A-RELATED"/>
    <property type="match status" value="1"/>
</dbReference>
<organism evidence="7 8">
    <name type="scientific">Ceutorhynchus assimilis</name>
    <name type="common">cabbage seed weevil</name>
    <dbReference type="NCBI Taxonomy" id="467358"/>
    <lineage>
        <taxon>Eukaryota</taxon>
        <taxon>Metazoa</taxon>
        <taxon>Ecdysozoa</taxon>
        <taxon>Arthropoda</taxon>
        <taxon>Hexapoda</taxon>
        <taxon>Insecta</taxon>
        <taxon>Pterygota</taxon>
        <taxon>Neoptera</taxon>
        <taxon>Endopterygota</taxon>
        <taxon>Coleoptera</taxon>
        <taxon>Polyphaga</taxon>
        <taxon>Cucujiformia</taxon>
        <taxon>Curculionidae</taxon>
        <taxon>Ceutorhynchinae</taxon>
        <taxon>Ceutorhynchus</taxon>
    </lineage>
</organism>
<keyword evidence="5" id="KW-0732">Signal</keyword>
<comment type="similarity">
    <text evidence="3">Belongs to the serpin family.</text>
</comment>
<feature type="region of interest" description="Disordered" evidence="4">
    <location>
        <begin position="486"/>
        <end position="505"/>
    </location>
</feature>
<dbReference type="PANTHER" id="PTHR11461">
    <property type="entry name" value="SERINE PROTEASE INHIBITOR, SERPIN"/>
    <property type="match status" value="1"/>
</dbReference>
<dbReference type="PROSITE" id="PS00284">
    <property type="entry name" value="SERPIN"/>
    <property type="match status" value="1"/>
</dbReference>
<evidence type="ECO:0000256" key="3">
    <source>
        <dbReference type="RuleBase" id="RU000411"/>
    </source>
</evidence>
<name>A0A9N9MJY6_9CUCU</name>
<protein>
    <recommendedName>
        <fullName evidence="6">Serpin domain-containing protein</fullName>
    </recommendedName>
</protein>
<keyword evidence="1" id="KW-0646">Protease inhibitor</keyword>
<dbReference type="InterPro" id="IPR042185">
    <property type="entry name" value="Serpin_sf_2"/>
</dbReference>
<dbReference type="InterPro" id="IPR036186">
    <property type="entry name" value="Serpin_sf"/>
</dbReference>
<feature type="signal peptide" evidence="5">
    <location>
        <begin position="1"/>
        <end position="19"/>
    </location>
</feature>
<dbReference type="GO" id="GO:0004867">
    <property type="term" value="F:serine-type endopeptidase inhibitor activity"/>
    <property type="evidence" value="ECO:0007669"/>
    <property type="project" value="UniProtKB-KW"/>
</dbReference>
<evidence type="ECO:0000256" key="5">
    <source>
        <dbReference type="SAM" id="SignalP"/>
    </source>
</evidence>
<proteinExistence type="inferred from homology"/>
<feature type="compositionally biased region" description="Low complexity" evidence="4">
    <location>
        <begin position="490"/>
        <end position="505"/>
    </location>
</feature>
<dbReference type="Gene3D" id="3.30.497.10">
    <property type="entry name" value="Antithrombin, subunit I, domain 2"/>
    <property type="match status" value="1"/>
</dbReference>
<dbReference type="InterPro" id="IPR000215">
    <property type="entry name" value="Serpin_fam"/>
</dbReference>
<dbReference type="GO" id="GO:0005615">
    <property type="term" value="C:extracellular space"/>
    <property type="evidence" value="ECO:0007669"/>
    <property type="project" value="InterPro"/>
</dbReference>
<keyword evidence="8" id="KW-1185">Reference proteome</keyword>
<dbReference type="InterPro" id="IPR042178">
    <property type="entry name" value="Serpin_sf_1"/>
</dbReference>
<evidence type="ECO:0000259" key="6">
    <source>
        <dbReference type="SMART" id="SM00093"/>
    </source>
</evidence>
<sequence length="1657" mass="180615">MRWTFLIGIFGAILTISRAGDDGSESDGDTSRKILGSSVVTSVSVVMDTGNKKNTIFTDAVGKPQPKPANPSELASPIELLNPDRYEFYTFDDNGDLVKRLMSLEEIKSIIATGDSDALDLDSFTSQGFLPEKRVSDVVNNVQSVLKEEMEILKDPISKPIFDTPDVSDSWSMILPAVFGNSGEDIKPEKPAGYVTPDTIMIEPNFQSTSGPQKVDLILSSTKKPSVTSTTKRPLASISTASSIHISQPVYYSSPLTTKTTPSTSTAPSINVEIFSNSISTPSTEKNQEDEEVPTRITNFSSITNPPLVRNVTRPATTLSTSTGTETSSSTQKISSITQEIQSSSLKPLTKWTSTSSKPGSTQSSTTQWTNTSFATSGAVSSVKPPPNIFGFPPFTHVKSTTPIQLSAAKPTLSTHPNIFGFPVKVEQMNNPTITVSSSTTLPSKTSTIFSSTPSSQPITAKPTRSPHPNIFGFPVKVEQKTDPTTILASSSTSQPTKTSTIFSSSTLPTISSSAATSSVPITSSTINTSASLIKITPELSITSTVGNVQPSSLETKNQTDVTGKPIEKVVISSTSTPLKLTTSETYSPSTWRPSPEDAHIFNIFKEVLAESTSTETARNESKTPSPSTEYFTTDSTTINDAITFESNKILATNLDDDLSTLPTEQKLSTSLEYDNDPATTKLPTLLNALNDKQKVSASELLDQLLFSTNIYEINTELASPKPYIPDTDQRFDNSNSKTTLPVQELDQQSTTTDQDFISYPPTTDITLIQSIEQLLSQAVGDVQTVLNQTTEGENYGKEAETSVTAEQLDIMSTTEGGPSESTETFATNINLGNSVEALLSQVNDAAALNKIILTEKPHVDVTYRKVEEHKSTASVVSTTQTPTVSSISTEDSVDTEQFKSTLAEREEAEQEATTFYYVVKRKSQATSEIPYLINITLLGSEPIRNLSKPAKADLSLEQELLAAELKNLTLIEANKTSEASEVIKESETKIVLVSSTSATTIESTEASIGTFTKPPDSSTIVAEEETTTDIDTLSTTQFESVTGDNHLFSTDKESTTTDIVTTQNFENESTKNAPALTTENVPTRSTTIRSVPKPSIVISINENNTLVSENGKLVANKTIATTSVAPTKAAAKKNSTLSSLKQQQKNSTQDQTWTLVSTVAPQQASQQHIPPPTIPYPEVLETPVQVDLVPKPMQGFGLEDTTSALEVDVHQFANLCNELAFGFWKTVTTGLSSARSLFVSPFAATSILAMVFLGAKGATSEEMNEILKLDDMVTFNPHLIFKSVTESVVAEPNSGIATTAMIRELFSDRSKGKLLDFYKNRVRAFYDGFVEEVSYREIGDIIRRRSNLLVKKYTNGKYTQFFNDASIVPRSPLSGIGINIFETDCSNTSSEGRDGEIHFVVFPSIKQRRLIPIPAVVYRSGFLAGYEPSLDATAVSLGNKEQIISTILVIPGQQGIAAPGDGLARLEKRLVESSFKKGAWSRLLRSLIPRSGLEVQIPRFSHRSVINTTNTLQRMGLHELFSPVSADLRGLNGVANELHLSDVLQINKFATCGEKRQDEVQHSEVYPATTMRARSARRLHHLPTLEQDEPRDYQRAFHDPLHDPSLLELPLPLRPRQARIPEVPRLRFDRPFLYFIRHNPTGLILHMGRFNPRLLP</sequence>
<feature type="compositionally biased region" description="Polar residues" evidence="4">
    <location>
        <begin position="449"/>
        <end position="459"/>
    </location>
</feature>